<protein>
    <submittedName>
        <fullName evidence="3">Phasin family protein</fullName>
    </submittedName>
</protein>
<dbReference type="AlphaFoldDB" id="A0A437MNF8"/>
<keyword evidence="1" id="KW-0175">Coiled coil</keyword>
<evidence type="ECO:0000256" key="1">
    <source>
        <dbReference type="SAM" id="Coils"/>
    </source>
</evidence>
<organism evidence="3 4">
    <name type="scientific">Rhodovarius crocodyli</name>
    <dbReference type="NCBI Taxonomy" id="1979269"/>
    <lineage>
        <taxon>Bacteria</taxon>
        <taxon>Pseudomonadati</taxon>
        <taxon>Pseudomonadota</taxon>
        <taxon>Alphaproteobacteria</taxon>
        <taxon>Acetobacterales</taxon>
        <taxon>Roseomonadaceae</taxon>
        <taxon>Rhodovarius</taxon>
    </lineage>
</organism>
<feature type="coiled-coil region" evidence="1">
    <location>
        <begin position="48"/>
        <end position="113"/>
    </location>
</feature>
<gene>
    <name evidence="3" type="ORF">EOD42_03540</name>
</gene>
<evidence type="ECO:0000313" key="4">
    <source>
        <dbReference type="Proteomes" id="UP000282957"/>
    </source>
</evidence>
<dbReference type="OrthoDB" id="9812006at2"/>
<dbReference type="RefSeq" id="WP_127785941.1">
    <property type="nucleotide sequence ID" value="NZ_SACL01000001.1"/>
</dbReference>
<dbReference type="Proteomes" id="UP000282957">
    <property type="component" value="Unassembled WGS sequence"/>
</dbReference>
<reference evidence="3 4" key="1">
    <citation type="submission" date="2019-01" db="EMBL/GenBank/DDBJ databases">
        <authorList>
            <person name="Chen W.-M."/>
        </authorList>
    </citation>
    <scope>NUCLEOTIDE SEQUENCE [LARGE SCALE GENOMIC DNA]</scope>
    <source>
        <strain evidence="3 4">CCP-6</strain>
    </source>
</reference>
<dbReference type="EMBL" id="SACL01000001">
    <property type="protein sequence ID" value="RVT99184.1"/>
    <property type="molecule type" value="Genomic_DNA"/>
</dbReference>
<proteinExistence type="predicted"/>
<name>A0A437MNF8_9PROT</name>
<feature type="domain" description="Phasin" evidence="2">
    <location>
        <begin position="17"/>
        <end position="115"/>
    </location>
</feature>
<evidence type="ECO:0000313" key="3">
    <source>
        <dbReference type="EMBL" id="RVT99184.1"/>
    </source>
</evidence>
<accession>A0A437MNF8</accession>
<dbReference type="NCBIfam" id="TIGR01841">
    <property type="entry name" value="phasin"/>
    <property type="match status" value="1"/>
</dbReference>
<comment type="caution">
    <text evidence="3">The sequence shown here is derived from an EMBL/GenBank/DDBJ whole genome shotgun (WGS) entry which is preliminary data.</text>
</comment>
<evidence type="ECO:0000259" key="2">
    <source>
        <dbReference type="Pfam" id="PF09361"/>
    </source>
</evidence>
<dbReference type="Pfam" id="PF09361">
    <property type="entry name" value="Phasin_2"/>
    <property type="match status" value="1"/>
</dbReference>
<dbReference type="InterPro" id="IPR018968">
    <property type="entry name" value="Phasin"/>
</dbReference>
<dbReference type="InterPro" id="IPR010127">
    <property type="entry name" value="Phasin_subfam-1"/>
</dbReference>
<keyword evidence="4" id="KW-1185">Reference proteome</keyword>
<sequence>MKLFGEFRMPAMPDFQALAEAQRKNIEAITAANKIAIEGAQAVARRQVEILQSSVSELSSAVQNMSREESPVGKVARQTDLIKSSYEKAVSNVKELSDLIQKSNNEALNLLNARFSAAMDEVKSAVSKG</sequence>